<gene>
    <name evidence="2" type="ORF">BDV98DRAFT_544371</name>
</gene>
<sequence length="227" mass="25061">MFRRALSTNTHLLRPSPRLSSSPRSITRQPLPKRAYSQSNAQESPDSEEPTSFPDPTRPDLFYHLLTPQTHHDVPSPRFGLSFLSSAPKTALSATIIGWLPAGGDVEPGLDDFKENSEFRALMHASIREALEEGADDIHINGAMQLENGWMHIHDGRNPPPVARVGDPDDIIATVLVENSKIIPETYQPGPAYRLCTADGVTTLTEGLAMRLKQRLEAHTQTENKPS</sequence>
<dbReference type="PANTHER" id="PTHR37331:SF1">
    <property type="entry name" value="YALI0F11671P"/>
    <property type="match status" value="1"/>
</dbReference>
<protein>
    <submittedName>
        <fullName evidence="2">Uncharacterized protein</fullName>
    </submittedName>
</protein>
<evidence type="ECO:0000256" key="1">
    <source>
        <dbReference type="SAM" id="MobiDB-lite"/>
    </source>
</evidence>
<dbReference type="OrthoDB" id="5397701at2759"/>
<keyword evidence="3" id="KW-1185">Reference proteome</keyword>
<name>A0A5C3QPW2_9AGAR</name>
<proteinExistence type="predicted"/>
<dbReference type="Proteomes" id="UP000305067">
    <property type="component" value="Unassembled WGS sequence"/>
</dbReference>
<evidence type="ECO:0000313" key="2">
    <source>
        <dbReference type="EMBL" id="TFL03882.1"/>
    </source>
</evidence>
<accession>A0A5C3QPW2</accession>
<feature type="region of interest" description="Disordered" evidence="1">
    <location>
        <begin position="1"/>
        <end position="60"/>
    </location>
</feature>
<reference evidence="2 3" key="1">
    <citation type="journal article" date="2019" name="Nat. Ecol. Evol.">
        <title>Megaphylogeny resolves global patterns of mushroom evolution.</title>
        <authorList>
            <person name="Varga T."/>
            <person name="Krizsan K."/>
            <person name="Foldi C."/>
            <person name="Dima B."/>
            <person name="Sanchez-Garcia M."/>
            <person name="Sanchez-Ramirez S."/>
            <person name="Szollosi G.J."/>
            <person name="Szarkandi J.G."/>
            <person name="Papp V."/>
            <person name="Albert L."/>
            <person name="Andreopoulos W."/>
            <person name="Angelini C."/>
            <person name="Antonin V."/>
            <person name="Barry K.W."/>
            <person name="Bougher N.L."/>
            <person name="Buchanan P."/>
            <person name="Buyck B."/>
            <person name="Bense V."/>
            <person name="Catcheside P."/>
            <person name="Chovatia M."/>
            <person name="Cooper J."/>
            <person name="Damon W."/>
            <person name="Desjardin D."/>
            <person name="Finy P."/>
            <person name="Geml J."/>
            <person name="Haridas S."/>
            <person name="Hughes K."/>
            <person name="Justo A."/>
            <person name="Karasinski D."/>
            <person name="Kautmanova I."/>
            <person name="Kiss B."/>
            <person name="Kocsube S."/>
            <person name="Kotiranta H."/>
            <person name="LaButti K.M."/>
            <person name="Lechner B.E."/>
            <person name="Liimatainen K."/>
            <person name="Lipzen A."/>
            <person name="Lukacs Z."/>
            <person name="Mihaltcheva S."/>
            <person name="Morgado L.N."/>
            <person name="Niskanen T."/>
            <person name="Noordeloos M.E."/>
            <person name="Ohm R.A."/>
            <person name="Ortiz-Santana B."/>
            <person name="Ovrebo C."/>
            <person name="Racz N."/>
            <person name="Riley R."/>
            <person name="Savchenko A."/>
            <person name="Shiryaev A."/>
            <person name="Soop K."/>
            <person name="Spirin V."/>
            <person name="Szebenyi C."/>
            <person name="Tomsovsky M."/>
            <person name="Tulloss R.E."/>
            <person name="Uehling J."/>
            <person name="Grigoriev I.V."/>
            <person name="Vagvolgyi C."/>
            <person name="Papp T."/>
            <person name="Martin F.M."/>
            <person name="Miettinen O."/>
            <person name="Hibbett D.S."/>
            <person name="Nagy L.G."/>
        </authorList>
    </citation>
    <scope>NUCLEOTIDE SEQUENCE [LARGE SCALE GENOMIC DNA]</scope>
    <source>
        <strain evidence="2 3">CBS 309.79</strain>
    </source>
</reference>
<organism evidence="2 3">
    <name type="scientific">Pterulicium gracile</name>
    <dbReference type="NCBI Taxonomy" id="1884261"/>
    <lineage>
        <taxon>Eukaryota</taxon>
        <taxon>Fungi</taxon>
        <taxon>Dikarya</taxon>
        <taxon>Basidiomycota</taxon>
        <taxon>Agaricomycotina</taxon>
        <taxon>Agaricomycetes</taxon>
        <taxon>Agaricomycetidae</taxon>
        <taxon>Agaricales</taxon>
        <taxon>Pleurotineae</taxon>
        <taxon>Pterulaceae</taxon>
        <taxon>Pterulicium</taxon>
    </lineage>
</organism>
<feature type="compositionally biased region" description="Low complexity" evidence="1">
    <location>
        <begin position="12"/>
        <end position="25"/>
    </location>
</feature>
<evidence type="ECO:0000313" key="3">
    <source>
        <dbReference type="Proteomes" id="UP000305067"/>
    </source>
</evidence>
<dbReference type="STRING" id="1884261.A0A5C3QPW2"/>
<dbReference type="AlphaFoldDB" id="A0A5C3QPW2"/>
<feature type="compositionally biased region" description="Polar residues" evidence="1">
    <location>
        <begin position="1"/>
        <end position="11"/>
    </location>
</feature>
<dbReference type="PANTHER" id="PTHR37331">
    <property type="entry name" value="YALI0F11671P"/>
    <property type="match status" value="1"/>
</dbReference>
<dbReference type="EMBL" id="ML178819">
    <property type="protein sequence ID" value="TFL03882.1"/>
    <property type="molecule type" value="Genomic_DNA"/>
</dbReference>